<dbReference type="PANTHER" id="PTHR33408:SF2">
    <property type="entry name" value="TRANSPOSASE DDE DOMAIN-CONTAINING PROTEIN"/>
    <property type="match status" value="1"/>
</dbReference>
<dbReference type="Pfam" id="PF13751">
    <property type="entry name" value="DDE_Tnp_1_6"/>
    <property type="match status" value="1"/>
</dbReference>
<evidence type="ECO:0000259" key="2">
    <source>
        <dbReference type="Pfam" id="PF05598"/>
    </source>
</evidence>
<proteinExistence type="predicted"/>
<evidence type="ECO:0000313" key="4">
    <source>
        <dbReference type="EMBL" id="ALK85685.1"/>
    </source>
</evidence>
<reference evidence="5" key="1">
    <citation type="submission" date="2015-10" db="EMBL/GenBank/DDBJ databases">
        <title>Extensive mobilome-driven genome diversification in gut-associated Bacteroides vulgatus mpk.</title>
        <authorList>
            <person name="Beier S."/>
            <person name="Lange A."/>
            <person name="Huson D.H."/>
            <person name="Frick J.-S."/>
            <person name="Autenrieth I.B."/>
        </authorList>
    </citation>
    <scope>NUCLEOTIDE SEQUENCE [LARGE SCALE GENOMIC DNA]</scope>
    <source>
        <strain evidence="5">mpk</strain>
    </source>
</reference>
<gene>
    <name evidence="4" type="ORF">BvMPK_3110</name>
</gene>
<dbReference type="InterPro" id="IPR047629">
    <property type="entry name" value="IS1182_transpos"/>
</dbReference>
<sequence length="585" mass="69259">MHTFCFLRTKPRLSQAGALLLPKDFVSLGNKNFTMTKIHFRSYNPNQTVLFPQRIDEDIAENDPVRMVDALVEGLNLESFRKLYKECGRSPYHPRMMLKVILYAYMNNIYSCRKIEKLLHRDIHYIWLAGYEKPDFITINRFRNRVKNEINEVFTQTVLLLSSKGFISLNVEYIDGTKIESKANKYTFVWRKTVKRNRERLMKKIHILLGQIDNVIAQENSSESNEEIEFTPAMLTEMAGELRQALEQVPEPSTKEEKTALKKKRKQLKELEEHRDKLQEYDNRLDTLQDRNSYSKTDNDATFMRMKEDAMRNGQTKPGYNLQIGTENQFITDFALFPNPTDTLTLIPFLQSFSNRYDRMAHTVVADSGYGSEENYRFMSENGMEAYVKYNYFHMEQRPRFKPDPFKAENFYYNEEHDFCICPMGQRMRRIGTRNVKTASGYVNENARYRAVRCEGCPLRCRCFKAKGNRTIELNHRLRQYKRRAKELLCSEKGLKHRGQRCIESEAVFGQIKNNMNYKRFRHFGKDKVFQDFAFLAIAFNIKKMCAKLTKKGMNWLIRLFYELTTAVFRCWEHINQRNLQKIAA</sequence>
<organism evidence="4 5">
    <name type="scientific">Phocaeicola vulgatus</name>
    <name type="common">Bacteroides vulgatus</name>
    <dbReference type="NCBI Taxonomy" id="821"/>
    <lineage>
        <taxon>Bacteria</taxon>
        <taxon>Pseudomonadati</taxon>
        <taxon>Bacteroidota</taxon>
        <taxon>Bacteroidia</taxon>
        <taxon>Bacteroidales</taxon>
        <taxon>Bacteroidaceae</taxon>
        <taxon>Phocaeicola</taxon>
    </lineage>
</organism>
<protein>
    <submittedName>
        <fullName evidence="4">Transposase</fullName>
    </submittedName>
</protein>
<dbReference type="AlphaFoldDB" id="A0A0P0M4E2"/>
<dbReference type="Proteomes" id="UP000061587">
    <property type="component" value="Chromosome"/>
</dbReference>
<dbReference type="InterPro" id="IPR025668">
    <property type="entry name" value="Tnp_DDE_dom"/>
</dbReference>
<dbReference type="EMBL" id="CP013020">
    <property type="protein sequence ID" value="ALK85685.1"/>
    <property type="molecule type" value="Genomic_DNA"/>
</dbReference>
<feature type="domain" description="Transposase InsH N-terminal" evidence="2">
    <location>
        <begin position="54"/>
        <end position="145"/>
    </location>
</feature>
<evidence type="ECO:0000259" key="3">
    <source>
        <dbReference type="Pfam" id="PF13751"/>
    </source>
</evidence>
<reference evidence="4 5" key="2">
    <citation type="journal article" date="2016" name="Genome Biol. Evol.">
        <title>Extensive mobilome-driven genome diversification in mouse gut-associated Bacteroides vulgatus mpk.</title>
        <authorList>
            <person name="Lange A."/>
            <person name="Beier S."/>
            <person name="Steimle A."/>
            <person name="Autenrieth I.B."/>
            <person name="Huson D.H."/>
            <person name="Frick J.S."/>
        </authorList>
    </citation>
    <scope>NUCLEOTIDE SEQUENCE [LARGE SCALE GENOMIC DNA]</scope>
    <source>
        <strain evidence="5">mpk</strain>
    </source>
</reference>
<dbReference type="Pfam" id="PF05598">
    <property type="entry name" value="DUF772"/>
    <property type="match status" value="1"/>
</dbReference>
<dbReference type="PATRIC" id="fig|821.40.peg.3730"/>
<accession>A0A0P0M4E2</accession>
<feature type="domain" description="Transposase DDE" evidence="3">
    <location>
        <begin position="421"/>
        <end position="546"/>
    </location>
</feature>
<feature type="region of interest" description="Disordered" evidence="1">
    <location>
        <begin position="248"/>
        <end position="268"/>
    </location>
</feature>
<name>A0A0P0M4E2_PHOVU</name>
<dbReference type="NCBIfam" id="NF033551">
    <property type="entry name" value="transpos_IS1182"/>
    <property type="match status" value="1"/>
</dbReference>
<dbReference type="PANTHER" id="PTHR33408">
    <property type="entry name" value="TRANSPOSASE"/>
    <property type="match status" value="1"/>
</dbReference>
<evidence type="ECO:0000313" key="5">
    <source>
        <dbReference type="Proteomes" id="UP000061587"/>
    </source>
</evidence>
<dbReference type="InterPro" id="IPR008490">
    <property type="entry name" value="Transposase_InsH_N"/>
</dbReference>
<evidence type="ECO:0000256" key="1">
    <source>
        <dbReference type="SAM" id="MobiDB-lite"/>
    </source>
</evidence>